<protein>
    <submittedName>
        <fullName evidence="1">Sarcosine oxidase subunit gamma</fullName>
    </submittedName>
</protein>
<name>A0ABX0Y2R4_9ACTN</name>
<keyword evidence="2" id="KW-1185">Reference proteome</keyword>
<reference evidence="1 2" key="1">
    <citation type="submission" date="2020-03" db="EMBL/GenBank/DDBJ databases">
        <title>WGS of the type strain of Planosporangium spp.</title>
        <authorList>
            <person name="Thawai C."/>
        </authorList>
    </citation>
    <scope>NUCLEOTIDE SEQUENCE [LARGE SCALE GENOMIC DNA]</scope>
    <source>
        <strain evidence="1 2">TBRC 5610</strain>
    </source>
</reference>
<dbReference type="InterPro" id="IPR007375">
    <property type="entry name" value="SoxG"/>
</dbReference>
<gene>
    <name evidence="1" type="ORF">HC031_23490</name>
</gene>
<dbReference type="EMBL" id="JAATVY010000020">
    <property type="protein sequence ID" value="NJC72659.1"/>
    <property type="molecule type" value="Genomic_DNA"/>
</dbReference>
<dbReference type="SUPFAM" id="SSF103025">
    <property type="entry name" value="Folate-binding domain"/>
    <property type="match status" value="1"/>
</dbReference>
<dbReference type="Gene3D" id="3.30.70.1520">
    <property type="entry name" value="Heterotetrameric sarcosine oxidase"/>
    <property type="match status" value="1"/>
</dbReference>
<dbReference type="Pfam" id="PF04268">
    <property type="entry name" value="SoxG"/>
    <property type="match status" value="1"/>
</dbReference>
<dbReference type="Proteomes" id="UP000722989">
    <property type="component" value="Unassembled WGS sequence"/>
</dbReference>
<evidence type="ECO:0000313" key="2">
    <source>
        <dbReference type="Proteomes" id="UP000722989"/>
    </source>
</evidence>
<proteinExistence type="predicted"/>
<dbReference type="RefSeq" id="WP_167927567.1">
    <property type="nucleotide sequence ID" value="NZ_JAATVY010000020.1"/>
</dbReference>
<organism evidence="1 2">
    <name type="scientific">Planosporangium thailandense</name>
    <dbReference type="NCBI Taxonomy" id="765197"/>
    <lineage>
        <taxon>Bacteria</taxon>
        <taxon>Bacillati</taxon>
        <taxon>Actinomycetota</taxon>
        <taxon>Actinomycetes</taxon>
        <taxon>Micromonosporales</taxon>
        <taxon>Micromonosporaceae</taxon>
        <taxon>Planosporangium</taxon>
    </lineage>
</organism>
<accession>A0ABX0Y2R4</accession>
<sequence>MAEQTTVRPTVRRSPLALAADRLADVAAATGGAVSIAEVPFLAQLNLRLDPKGPAADAAGKELGVALPTAAGVAARAGELTIAWLGPDEWLVIGPAGGEGDLEARLRSALGTGHPAVVDVSAQRTVLELSGPRVRDLLAFGCALDLHPRSFSEGACAQTRLAQAQVVLIARESGAFWVLVRSSFASYLADWLIDASVEFTGPQA</sequence>
<evidence type="ECO:0000313" key="1">
    <source>
        <dbReference type="EMBL" id="NJC72659.1"/>
    </source>
</evidence>
<comment type="caution">
    <text evidence="1">The sequence shown here is derived from an EMBL/GenBank/DDBJ whole genome shotgun (WGS) entry which is preliminary data.</text>
</comment>
<dbReference type="InterPro" id="IPR027266">
    <property type="entry name" value="TrmE/GcvT-like"/>
</dbReference>
<dbReference type="Gene3D" id="3.30.1360.120">
    <property type="entry name" value="Probable tRNA modification gtpase trme, domain 1"/>
    <property type="match status" value="1"/>
</dbReference>